<comment type="caution">
    <text evidence="2">The sequence shown here is derived from an EMBL/GenBank/DDBJ whole genome shotgun (WGS) entry which is preliminary data.</text>
</comment>
<dbReference type="RefSeq" id="WP_137635838.1">
    <property type="nucleotide sequence ID" value="NZ_BJDK01000037.1"/>
</dbReference>
<keyword evidence="1" id="KW-1133">Transmembrane helix</keyword>
<dbReference type="Proteomes" id="UP001596253">
    <property type="component" value="Unassembled WGS sequence"/>
</dbReference>
<sequence length="71" mass="7668">MNKSHWFSGALITAFWGAIFGLVVGYIGDQIVSAIHQKFALQLGPSAIVGVIIALIVVFGLYPMLGHREVK</sequence>
<evidence type="ECO:0000256" key="1">
    <source>
        <dbReference type="SAM" id="Phobius"/>
    </source>
</evidence>
<proteinExistence type="predicted"/>
<feature type="transmembrane region" description="Helical" evidence="1">
    <location>
        <begin position="39"/>
        <end position="62"/>
    </location>
</feature>
<gene>
    <name evidence="2" type="ORF">ACFP3T_13400</name>
</gene>
<dbReference type="EMBL" id="JBHSSD010000056">
    <property type="protein sequence ID" value="MFC6165659.1"/>
    <property type="molecule type" value="Genomic_DNA"/>
</dbReference>
<keyword evidence="3" id="KW-1185">Reference proteome</keyword>
<evidence type="ECO:0000313" key="2">
    <source>
        <dbReference type="EMBL" id="MFC6165659.1"/>
    </source>
</evidence>
<reference evidence="3" key="1">
    <citation type="journal article" date="2019" name="Int. J. Syst. Evol. Microbiol.">
        <title>The Global Catalogue of Microorganisms (GCM) 10K type strain sequencing project: providing services to taxonomists for standard genome sequencing and annotation.</title>
        <authorList>
            <consortium name="The Broad Institute Genomics Platform"/>
            <consortium name="The Broad Institute Genome Sequencing Center for Infectious Disease"/>
            <person name="Wu L."/>
            <person name="Ma J."/>
        </authorList>
    </citation>
    <scope>NUCLEOTIDE SEQUENCE [LARGE SCALE GENOMIC DNA]</scope>
    <source>
        <strain evidence="3">CCM 8932</strain>
    </source>
</reference>
<evidence type="ECO:0000313" key="3">
    <source>
        <dbReference type="Proteomes" id="UP001596253"/>
    </source>
</evidence>
<protein>
    <submittedName>
        <fullName evidence="2">DUF2929 family protein</fullName>
    </submittedName>
</protein>
<name>A0ABW1R6X7_9LACO</name>
<organism evidence="2 3">
    <name type="scientific">Lactiplantibacillus dongliensis</name>
    <dbReference type="NCBI Taxonomy" id="2559919"/>
    <lineage>
        <taxon>Bacteria</taxon>
        <taxon>Bacillati</taxon>
        <taxon>Bacillota</taxon>
        <taxon>Bacilli</taxon>
        <taxon>Lactobacillales</taxon>
        <taxon>Lactobacillaceae</taxon>
        <taxon>Lactiplantibacillus</taxon>
    </lineage>
</organism>
<accession>A0ABW1R6X7</accession>
<keyword evidence="1" id="KW-0472">Membrane</keyword>
<keyword evidence="1" id="KW-0812">Transmembrane</keyword>
<feature type="transmembrane region" description="Helical" evidence="1">
    <location>
        <begin position="6"/>
        <end position="27"/>
    </location>
</feature>